<reference evidence="4" key="1">
    <citation type="submission" date="2020-05" db="EMBL/GenBank/DDBJ databases">
        <authorList>
            <person name="Chiriac C."/>
            <person name="Salcher M."/>
            <person name="Ghai R."/>
            <person name="Kavagutti S V."/>
        </authorList>
    </citation>
    <scope>NUCLEOTIDE SEQUENCE</scope>
</reference>
<dbReference type="EMBL" id="CAEZZL010000009">
    <property type="protein sequence ID" value="CAB4754703.1"/>
    <property type="molecule type" value="Genomic_DNA"/>
</dbReference>
<organism evidence="4">
    <name type="scientific">freshwater metagenome</name>
    <dbReference type="NCBI Taxonomy" id="449393"/>
    <lineage>
        <taxon>unclassified sequences</taxon>
        <taxon>metagenomes</taxon>
        <taxon>ecological metagenomes</taxon>
    </lineage>
</organism>
<evidence type="ECO:0000313" key="1">
    <source>
        <dbReference type="EMBL" id="CAB4367574.1"/>
    </source>
</evidence>
<evidence type="ECO:0000313" key="2">
    <source>
        <dbReference type="EMBL" id="CAB4674679.1"/>
    </source>
</evidence>
<evidence type="ECO:0000313" key="3">
    <source>
        <dbReference type="EMBL" id="CAB4754703.1"/>
    </source>
</evidence>
<dbReference type="SUPFAM" id="SSF52266">
    <property type="entry name" value="SGNH hydrolase"/>
    <property type="match status" value="1"/>
</dbReference>
<sequence length="233" mass="25565">MNKPRLLHFFSVAAVGITLVSSVGLPAQAARKTSNVVIIGDSVANVLRWAPATMRPLWKSQYNAILETSGCQQLLREGCLPKKQLSSLERIVSHRKDNIDVYVVATGYDDTGPEYLAMAMGKINAEVKRQGASLIWLTYQVNGNVKRKARSFNKVLLEEQVKNGMEILDWNLISWKKTKWFPGGGVHMNGLGGLQLARSIVQALDIHYGRATVASTTTTSTTVYTTTTVAASK</sequence>
<dbReference type="EMBL" id="CAEZXA010000053">
    <property type="protein sequence ID" value="CAB4674679.1"/>
    <property type="molecule type" value="Genomic_DNA"/>
</dbReference>
<dbReference type="EMBL" id="CAETWZ010000020">
    <property type="protein sequence ID" value="CAB4367574.1"/>
    <property type="molecule type" value="Genomic_DNA"/>
</dbReference>
<dbReference type="InterPro" id="IPR036514">
    <property type="entry name" value="SGNH_hydro_sf"/>
</dbReference>
<dbReference type="Gene3D" id="3.40.50.1110">
    <property type="entry name" value="SGNH hydrolase"/>
    <property type="match status" value="1"/>
</dbReference>
<proteinExistence type="predicted"/>
<dbReference type="EMBL" id="CAFBQH010000001">
    <property type="protein sequence ID" value="CAB5043863.1"/>
    <property type="molecule type" value="Genomic_DNA"/>
</dbReference>
<protein>
    <submittedName>
        <fullName evidence="4">Unannotated protein</fullName>
    </submittedName>
</protein>
<gene>
    <name evidence="2" type="ORF">UFOPK2334_00746</name>
    <name evidence="3" type="ORF">UFOPK2870_00251</name>
    <name evidence="1" type="ORF">UFOPK4179_00358</name>
    <name evidence="4" type="ORF">UFOPK4293_00037</name>
</gene>
<accession>A0A6J7SSA2</accession>
<evidence type="ECO:0000313" key="4">
    <source>
        <dbReference type="EMBL" id="CAB5043863.1"/>
    </source>
</evidence>
<dbReference type="AlphaFoldDB" id="A0A6J7SSA2"/>
<name>A0A6J7SSA2_9ZZZZ</name>